<evidence type="ECO:0000313" key="2">
    <source>
        <dbReference type="EMBL" id="PFH44741.1"/>
    </source>
</evidence>
<feature type="region of interest" description="Disordered" evidence="1">
    <location>
        <begin position="68"/>
        <end position="118"/>
    </location>
</feature>
<organism evidence="2 3">
    <name type="scientific">Amanita thiersii Skay4041</name>
    <dbReference type="NCBI Taxonomy" id="703135"/>
    <lineage>
        <taxon>Eukaryota</taxon>
        <taxon>Fungi</taxon>
        <taxon>Dikarya</taxon>
        <taxon>Basidiomycota</taxon>
        <taxon>Agaricomycotina</taxon>
        <taxon>Agaricomycetes</taxon>
        <taxon>Agaricomycetidae</taxon>
        <taxon>Agaricales</taxon>
        <taxon>Pluteineae</taxon>
        <taxon>Amanitaceae</taxon>
        <taxon>Amanita</taxon>
    </lineage>
</organism>
<proteinExistence type="predicted"/>
<name>A0A2A9N9A0_9AGAR</name>
<feature type="compositionally biased region" description="Acidic residues" evidence="1">
    <location>
        <begin position="102"/>
        <end position="111"/>
    </location>
</feature>
<protein>
    <submittedName>
        <fullName evidence="2">Uncharacterized protein</fullName>
    </submittedName>
</protein>
<gene>
    <name evidence="2" type="ORF">AMATHDRAFT_51881</name>
</gene>
<evidence type="ECO:0000256" key="1">
    <source>
        <dbReference type="SAM" id="MobiDB-lite"/>
    </source>
</evidence>
<dbReference type="AlphaFoldDB" id="A0A2A9N9A0"/>
<evidence type="ECO:0000313" key="3">
    <source>
        <dbReference type="Proteomes" id="UP000242287"/>
    </source>
</evidence>
<dbReference type="EMBL" id="KZ302945">
    <property type="protein sequence ID" value="PFH44741.1"/>
    <property type="molecule type" value="Genomic_DNA"/>
</dbReference>
<dbReference type="Proteomes" id="UP000242287">
    <property type="component" value="Unassembled WGS sequence"/>
</dbReference>
<accession>A0A2A9N9A0</accession>
<keyword evidence="3" id="KW-1185">Reference proteome</keyword>
<reference evidence="2 3" key="1">
    <citation type="submission" date="2014-02" db="EMBL/GenBank/DDBJ databases">
        <title>Transposable element dynamics among asymbiotic and ectomycorrhizal Amanita fungi.</title>
        <authorList>
            <consortium name="DOE Joint Genome Institute"/>
            <person name="Hess J."/>
            <person name="Skrede I."/>
            <person name="Wolfe B."/>
            <person name="LaButti K."/>
            <person name="Ohm R.A."/>
            <person name="Grigoriev I.V."/>
            <person name="Pringle A."/>
        </authorList>
    </citation>
    <scope>NUCLEOTIDE SEQUENCE [LARGE SCALE GENOMIC DNA]</scope>
    <source>
        <strain evidence="2 3">SKay4041</strain>
    </source>
</reference>
<sequence length="118" mass="12047">MTTLAHTVQADSPGVMACLGVNYSACKLAPYSQQPPPLSAAEYTMPLSPSLVSAAQAIAGSLPPIPQAGASTVLPSPPAIATLDEAPPDPSLDYFSDFPDPPIEDPEDELDGSQGAEV</sequence>